<dbReference type="Proteomes" id="UP001054837">
    <property type="component" value="Unassembled WGS sequence"/>
</dbReference>
<comment type="caution">
    <text evidence="2">The sequence shown here is derived from an EMBL/GenBank/DDBJ whole genome shotgun (WGS) entry which is preliminary data.</text>
</comment>
<feature type="compositionally biased region" description="Polar residues" evidence="1">
    <location>
        <begin position="1"/>
        <end position="11"/>
    </location>
</feature>
<feature type="region of interest" description="Disordered" evidence="1">
    <location>
        <begin position="1"/>
        <end position="27"/>
    </location>
</feature>
<dbReference type="AlphaFoldDB" id="A0AAV4PI89"/>
<evidence type="ECO:0000313" key="3">
    <source>
        <dbReference type="Proteomes" id="UP001054837"/>
    </source>
</evidence>
<dbReference type="EMBL" id="BPLQ01002964">
    <property type="protein sequence ID" value="GIX96733.1"/>
    <property type="molecule type" value="Genomic_DNA"/>
</dbReference>
<accession>A0AAV4PI89</accession>
<proteinExistence type="predicted"/>
<sequence length="185" mass="21491">MDSYDNLQTSKTQRENSHVNNKCYPKQLEYQRSDKNQYYSKVPKVEYGKGPTIHFDRTYKRSTTQNDRKPALSGVPSQSRRDPIYMDKSLPSCYGCGAPGFGHRQPLYIIIFSKDDGRGHFATKVLQQSFNINSCFGKFLAIHQVKREEQVVFLDVSVSKLEDYSEFYLDEYLSYCNWSQDTASE</sequence>
<reference evidence="2 3" key="1">
    <citation type="submission" date="2021-06" db="EMBL/GenBank/DDBJ databases">
        <title>Caerostris darwini draft genome.</title>
        <authorList>
            <person name="Kono N."/>
            <person name="Arakawa K."/>
        </authorList>
    </citation>
    <scope>NUCLEOTIDE SEQUENCE [LARGE SCALE GENOMIC DNA]</scope>
</reference>
<feature type="region of interest" description="Disordered" evidence="1">
    <location>
        <begin position="59"/>
        <end position="80"/>
    </location>
</feature>
<organism evidence="2 3">
    <name type="scientific">Caerostris darwini</name>
    <dbReference type="NCBI Taxonomy" id="1538125"/>
    <lineage>
        <taxon>Eukaryota</taxon>
        <taxon>Metazoa</taxon>
        <taxon>Ecdysozoa</taxon>
        <taxon>Arthropoda</taxon>
        <taxon>Chelicerata</taxon>
        <taxon>Arachnida</taxon>
        <taxon>Araneae</taxon>
        <taxon>Araneomorphae</taxon>
        <taxon>Entelegynae</taxon>
        <taxon>Araneoidea</taxon>
        <taxon>Araneidae</taxon>
        <taxon>Caerostris</taxon>
    </lineage>
</organism>
<gene>
    <name evidence="2" type="ORF">CDAR_591611</name>
</gene>
<evidence type="ECO:0000256" key="1">
    <source>
        <dbReference type="SAM" id="MobiDB-lite"/>
    </source>
</evidence>
<keyword evidence="3" id="KW-1185">Reference proteome</keyword>
<evidence type="ECO:0000313" key="2">
    <source>
        <dbReference type="EMBL" id="GIX96733.1"/>
    </source>
</evidence>
<protein>
    <submittedName>
        <fullName evidence="2">Uncharacterized protein</fullName>
    </submittedName>
</protein>
<name>A0AAV4PI89_9ARAC</name>